<evidence type="ECO:0000256" key="1">
    <source>
        <dbReference type="ARBA" id="ARBA00022729"/>
    </source>
</evidence>
<evidence type="ECO:0000259" key="3">
    <source>
        <dbReference type="Pfam" id="PF02563"/>
    </source>
</evidence>
<sequence length="379" mass="40447">MNKIVTWTALSLSALALSACSVPRGAALSSDILTEQTETAPSYQVITVTRANVSDFHNWPVTGWSGNYTWLSNPRGPQSQVIRTGDRVTLTIWDSQENSLLTGPASNQVTLPAIPVAANGSIFLPYAGDVSLRNLTQTEARTKVQDALVQISPSAQIQLSVDQGANNAADLVGGVAQPGSYPLPNRNTTVLNLIAAGGGIRDSLENPLVRLQRGGQSYEIRADKLMTQPSLNTTVRGGDKIIIQEDDRYFTALGATGREELVPFTRENLTAIEALSTVGGLSDTRADLKAVLVLRDYDKTQLIKQTPDTPYSPNGPLQEQVVFAFDLTSAEGLFAARKFQINPKDTVLGTETTLTSARTVLGVIGSAVGLGNALDRLAN</sequence>
<dbReference type="PANTHER" id="PTHR33619:SF3">
    <property type="entry name" value="POLYSACCHARIDE EXPORT PROTEIN GFCE-RELATED"/>
    <property type="match status" value="1"/>
</dbReference>
<dbReference type="Gene3D" id="3.30.1950.10">
    <property type="entry name" value="wza like domain"/>
    <property type="match status" value="1"/>
</dbReference>
<dbReference type="InterPro" id="IPR019554">
    <property type="entry name" value="Soluble_ligand-bd"/>
</dbReference>
<dbReference type="EMBL" id="CYSF01000011">
    <property type="protein sequence ID" value="CUH85016.1"/>
    <property type="molecule type" value="Genomic_DNA"/>
</dbReference>
<feature type="chain" id="PRO_5006063693" evidence="2">
    <location>
        <begin position="27"/>
        <end position="379"/>
    </location>
</feature>
<accession>A0A0P1GRD3</accession>
<dbReference type="InterPro" id="IPR049712">
    <property type="entry name" value="Poly_export"/>
</dbReference>
<evidence type="ECO:0000313" key="6">
    <source>
        <dbReference type="Proteomes" id="UP000051681"/>
    </source>
</evidence>
<gene>
    <name evidence="5" type="ORF">TM5383_02238</name>
</gene>
<dbReference type="Proteomes" id="UP000051681">
    <property type="component" value="Unassembled WGS sequence"/>
</dbReference>
<dbReference type="Pfam" id="PF02563">
    <property type="entry name" value="Poly_export"/>
    <property type="match status" value="1"/>
</dbReference>
<dbReference type="InterPro" id="IPR003715">
    <property type="entry name" value="Poly_export_N"/>
</dbReference>
<dbReference type="Pfam" id="PF10531">
    <property type="entry name" value="SLBB"/>
    <property type="match status" value="1"/>
</dbReference>
<feature type="domain" description="Polysaccharide export protein N-terminal" evidence="3">
    <location>
        <begin position="77"/>
        <end position="159"/>
    </location>
</feature>
<dbReference type="GO" id="GO:0015159">
    <property type="term" value="F:polysaccharide transmembrane transporter activity"/>
    <property type="evidence" value="ECO:0007669"/>
    <property type="project" value="InterPro"/>
</dbReference>
<feature type="domain" description="Soluble ligand binding" evidence="4">
    <location>
        <begin position="171"/>
        <end position="218"/>
    </location>
</feature>
<feature type="signal peptide" evidence="2">
    <location>
        <begin position="1"/>
        <end position="26"/>
    </location>
</feature>
<dbReference type="PANTHER" id="PTHR33619">
    <property type="entry name" value="POLYSACCHARIDE EXPORT PROTEIN GFCE-RELATED"/>
    <property type="match status" value="1"/>
</dbReference>
<dbReference type="RefSeq" id="WP_076400298.1">
    <property type="nucleotide sequence ID" value="NZ_CYSF01000011.1"/>
</dbReference>
<organism evidence="5 6">
    <name type="scientific">Thalassovita mediterranea</name>
    <dbReference type="NCBI Taxonomy" id="340021"/>
    <lineage>
        <taxon>Bacteria</taxon>
        <taxon>Pseudomonadati</taxon>
        <taxon>Pseudomonadota</taxon>
        <taxon>Alphaproteobacteria</taxon>
        <taxon>Rhodobacterales</taxon>
        <taxon>Roseobacteraceae</taxon>
        <taxon>Thalassovita</taxon>
    </lineage>
</organism>
<reference evidence="5 6" key="1">
    <citation type="submission" date="2015-09" db="EMBL/GenBank/DDBJ databases">
        <authorList>
            <consortium name="Swine Surveillance"/>
        </authorList>
    </citation>
    <scope>NUCLEOTIDE SEQUENCE [LARGE SCALE GENOMIC DNA]</scope>
    <source>
        <strain evidence="5 6">CECT 8383</strain>
    </source>
</reference>
<proteinExistence type="predicted"/>
<dbReference type="Gene3D" id="3.10.560.10">
    <property type="entry name" value="Outer membrane lipoprotein wza domain like"/>
    <property type="match status" value="2"/>
</dbReference>
<dbReference type="AlphaFoldDB" id="A0A0P1GRD3"/>
<dbReference type="STRING" id="340021.TM5383_02238"/>
<keyword evidence="1 2" id="KW-0732">Signal</keyword>
<protein>
    <submittedName>
        <fullName evidence="5">Polysaccharide export protein Wza</fullName>
    </submittedName>
</protein>
<name>A0A0P1GRD3_9RHOB</name>
<evidence type="ECO:0000256" key="2">
    <source>
        <dbReference type="SAM" id="SignalP"/>
    </source>
</evidence>
<keyword evidence="6" id="KW-1185">Reference proteome</keyword>
<dbReference type="PROSITE" id="PS51257">
    <property type="entry name" value="PROKAR_LIPOPROTEIN"/>
    <property type="match status" value="1"/>
</dbReference>
<evidence type="ECO:0000259" key="4">
    <source>
        <dbReference type="Pfam" id="PF10531"/>
    </source>
</evidence>
<evidence type="ECO:0000313" key="5">
    <source>
        <dbReference type="EMBL" id="CUH85016.1"/>
    </source>
</evidence>